<dbReference type="PaxDb" id="67767-A0A0J7NLD6"/>
<dbReference type="OrthoDB" id="8434295at2759"/>
<gene>
    <name evidence="1" type="ORF">RF55_6619</name>
</gene>
<accession>A0A0J7NLD6</accession>
<proteinExistence type="predicted"/>
<protein>
    <submittedName>
        <fullName evidence="1">Coiled-coil domain-containing protein 65-like protein</fullName>
    </submittedName>
</protein>
<evidence type="ECO:0000313" key="2">
    <source>
        <dbReference type="Proteomes" id="UP000036403"/>
    </source>
</evidence>
<dbReference type="STRING" id="67767.A0A0J7NLD6"/>
<comment type="caution">
    <text evidence="1">The sequence shown here is derived from an EMBL/GenBank/DDBJ whole genome shotgun (WGS) entry which is preliminary data.</text>
</comment>
<dbReference type="EMBL" id="LBMM01003642">
    <property type="protein sequence ID" value="KMQ93285.1"/>
    <property type="molecule type" value="Genomic_DNA"/>
</dbReference>
<dbReference type="AlphaFoldDB" id="A0A0J7NLD6"/>
<reference evidence="1 2" key="1">
    <citation type="submission" date="2015-04" db="EMBL/GenBank/DDBJ databases">
        <title>Lasius niger genome sequencing.</title>
        <authorList>
            <person name="Konorov E.A."/>
            <person name="Nikitin M.A."/>
            <person name="Kirill M.V."/>
            <person name="Chang P."/>
        </authorList>
    </citation>
    <scope>NUCLEOTIDE SEQUENCE [LARGE SCALE GENOMIC DNA]</scope>
    <source>
        <tissue evidence="1">Whole</tissue>
    </source>
</reference>
<organism evidence="1 2">
    <name type="scientific">Lasius niger</name>
    <name type="common">Black garden ant</name>
    <dbReference type="NCBI Taxonomy" id="67767"/>
    <lineage>
        <taxon>Eukaryota</taxon>
        <taxon>Metazoa</taxon>
        <taxon>Ecdysozoa</taxon>
        <taxon>Arthropoda</taxon>
        <taxon>Hexapoda</taxon>
        <taxon>Insecta</taxon>
        <taxon>Pterygota</taxon>
        <taxon>Neoptera</taxon>
        <taxon>Endopterygota</taxon>
        <taxon>Hymenoptera</taxon>
        <taxon>Apocrita</taxon>
        <taxon>Aculeata</taxon>
        <taxon>Formicoidea</taxon>
        <taxon>Formicidae</taxon>
        <taxon>Formicinae</taxon>
        <taxon>Lasius</taxon>
        <taxon>Lasius</taxon>
    </lineage>
</organism>
<dbReference type="Proteomes" id="UP000036403">
    <property type="component" value="Unassembled WGS sequence"/>
</dbReference>
<evidence type="ECO:0000313" key="1">
    <source>
        <dbReference type="EMBL" id="KMQ93285.1"/>
    </source>
</evidence>
<keyword evidence="2" id="KW-1185">Reference proteome</keyword>
<name>A0A0J7NLD6_LASNI</name>
<sequence>MPKKKGKGSKLARMSDEERARYLQHRAELELESKRRKQQLIAAFTKKEDSLSHLMQYASNEVEELWRQLNETITEYENNTGDKKKQYEYLKEQDDAHHASVAQYPKLQIQLQDTIKSLKQDTYALSQKREHSITEYKDQIVQMKKRTESLRQEFSMIQMLDATQLKKLTIISTSVLKVLNFD</sequence>